<feature type="domain" description="AAA+ ATPase" evidence="11">
    <location>
        <begin position="21"/>
        <end position="496"/>
    </location>
</feature>
<keyword evidence="5 9" id="KW-0227">DNA damage</keyword>
<evidence type="ECO:0000313" key="12">
    <source>
        <dbReference type="EMBL" id="AAO44199.1"/>
    </source>
</evidence>
<dbReference type="GO" id="GO:0006281">
    <property type="term" value="P:DNA repair"/>
    <property type="evidence" value="ECO:0007669"/>
    <property type="project" value="UniProtKB-KW"/>
</dbReference>
<feature type="coiled-coil region" evidence="10">
    <location>
        <begin position="325"/>
        <end position="352"/>
    </location>
</feature>
<comment type="function">
    <text evidence="1 9">May be involved in recombinational repair of damaged DNA.</text>
</comment>
<dbReference type="SUPFAM" id="SSF52540">
    <property type="entry name" value="P-loop containing nucleoside triphosphate hydrolases"/>
    <property type="match status" value="1"/>
</dbReference>
<accession>Q83N35</accession>
<dbReference type="GO" id="GO:0009432">
    <property type="term" value="P:SOS response"/>
    <property type="evidence" value="ECO:0007669"/>
    <property type="project" value="TreeGrafter"/>
</dbReference>
<dbReference type="Gene3D" id="3.40.50.300">
    <property type="entry name" value="P-loop containing nucleotide triphosphate hydrolases"/>
    <property type="match status" value="2"/>
</dbReference>
<dbReference type="GO" id="GO:0005524">
    <property type="term" value="F:ATP binding"/>
    <property type="evidence" value="ECO:0007669"/>
    <property type="project" value="UniProtKB-KW"/>
</dbReference>
<dbReference type="Pfam" id="PF02463">
    <property type="entry name" value="SMC_N"/>
    <property type="match status" value="1"/>
</dbReference>
<keyword evidence="4" id="KW-0547">Nucleotide-binding</keyword>
<keyword evidence="13" id="KW-1185">Reference proteome</keyword>
<dbReference type="InterPro" id="IPR003593">
    <property type="entry name" value="AAA+_ATPase"/>
</dbReference>
<evidence type="ECO:0000256" key="10">
    <source>
        <dbReference type="SAM" id="Coils"/>
    </source>
</evidence>
<evidence type="ECO:0000256" key="7">
    <source>
        <dbReference type="ARBA" id="ARBA00023204"/>
    </source>
</evidence>
<dbReference type="eggNOG" id="COG0497">
    <property type="taxonomic scope" value="Bacteria"/>
</dbReference>
<organism evidence="12 13">
    <name type="scientific">Tropheryma whipplei (strain Twist)</name>
    <name type="common">Whipple's bacillus</name>
    <dbReference type="NCBI Taxonomy" id="203267"/>
    <lineage>
        <taxon>Bacteria</taxon>
        <taxon>Bacillati</taxon>
        <taxon>Actinomycetota</taxon>
        <taxon>Actinomycetes</taxon>
        <taxon>Micrococcales</taxon>
        <taxon>Tropherymataceae</taxon>
        <taxon>Tropheryma</taxon>
    </lineage>
</organism>
<evidence type="ECO:0000256" key="9">
    <source>
        <dbReference type="PIRNR" id="PIRNR003128"/>
    </source>
</evidence>
<gene>
    <name evidence="12" type="primary">recN</name>
    <name evidence="12" type="ordered locus">TWT_102</name>
</gene>
<keyword evidence="7 9" id="KW-0234">DNA repair</keyword>
<reference evidence="12 13" key="1">
    <citation type="journal article" date="2003" name="Genome Res.">
        <title>Tropheryma whipplei twist: a human pathogenic Actinobacteria with a reduced genome.</title>
        <authorList>
            <person name="Raoult D."/>
            <person name="Ogata H."/>
            <person name="Audic S."/>
            <person name="Robert C."/>
            <person name="Suhre K."/>
            <person name="Drancourt M."/>
            <person name="Claverie J.-M."/>
        </authorList>
    </citation>
    <scope>NUCLEOTIDE SEQUENCE [LARGE SCALE GENOMIC DNA]</scope>
    <source>
        <strain evidence="12 13">Twist</strain>
    </source>
</reference>
<sequence>MIEQISIRNFGNIAKADIDFGSDFTVITGETGAGKTMLLGALETLLGKPGNSKYPHNQSAQVIGIWRVPRHFENVLPCIEGKLTVSREISLSGKSVANVNGKTANNSYLGKLRNKLLVVHGQFAQVRLKNPALQRQILDGYAGNTDLLKEYQLAWSELSKTNLELRNIRDNLAGRRAEAIGLIQAVEEINEINPQIGEDENIKKQINILENHEQLLGNLRATKQLLIDNGIIDKITELQQILCEMEGIKLQHAYGTAIDTALVTMQELSNEITKQINTLPEGSIEILDEMHNRLGALRKLQKKYGPTIEDVIDFAKNALARSSTIENDDARVQELEAKKEELQKNVEYLAKKLSERRVSAARLLGDSVSLNLPCLAMPEARFEVQVLQKSHDSYGMDQVAMFLRTSYAGAAQPIGTGASGGEISRVMLAIEVALASVKTVPTVIFDEIDSGVGGAAAIEIGRRLAALARRLQVIVITHSAQVAAFATTHLLVTKTGNLSDVCSLSGENRVGEMARLLSGLHDSESGLEHSRELLAMAAREMQGRT</sequence>
<dbReference type="Proteomes" id="UP000002200">
    <property type="component" value="Chromosome"/>
</dbReference>
<dbReference type="SMART" id="SM00382">
    <property type="entry name" value="AAA"/>
    <property type="match status" value="1"/>
</dbReference>
<dbReference type="PIRSF" id="PIRSF003128">
    <property type="entry name" value="RecN"/>
    <property type="match status" value="1"/>
</dbReference>
<dbReference type="OrthoDB" id="9806954at2"/>
<dbReference type="InterPro" id="IPR027417">
    <property type="entry name" value="P-loop_NTPase"/>
</dbReference>
<protein>
    <recommendedName>
        <fullName evidence="3 9">DNA repair protein RecN</fullName>
    </recommendedName>
    <alternativeName>
        <fullName evidence="8 9">Recombination protein N</fullName>
    </alternativeName>
</protein>
<dbReference type="EMBL" id="AE014184">
    <property type="protein sequence ID" value="AAO44199.1"/>
    <property type="molecule type" value="Genomic_DNA"/>
</dbReference>
<dbReference type="HOGENOM" id="CLU_018297_3_0_11"/>
<dbReference type="AlphaFoldDB" id="Q83N35"/>
<evidence type="ECO:0000259" key="11">
    <source>
        <dbReference type="SMART" id="SM00382"/>
    </source>
</evidence>
<keyword evidence="10" id="KW-0175">Coiled coil</keyword>
<dbReference type="RefSeq" id="WP_011102351.1">
    <property type="nucleotide sequence ID" value="NC_004572.3"/>
</dbReference>
<evidence type="ECO:0000256" key="2">
    <source>
        <dbReference type="ARBA" id="ARBA00009441"/>
    </source>
</evidence>
<dbReference type="STRING" id="203267.TWT_102"/>
<keyword evidence="6" id="KW-0067">ATP-binding</keyword>
<comment type="similarity">
    <text evidence="2 9">Belongs to the RecN family.</text>
</comment>
<evidence type="ECO:0000256" key="8">
    <source>
        <dbReference type="ARBA" id="ARBA00033408"/>
    </source>
</evidence>
<proteinExistence type="inferred from homology"/>
<dbReference type="PANTHER" id="PTHR11059">
    <property type="entry name" value="DNA REPAIR PROTEIN RECN"/>
    <property type="match status" value="1"/>
</dbReference>
<dbReference type="GO" id="GO:0006310">
    <property type="term" value="P:DNA recombination"/>
    <property type="evidence" value="ECO:0007669"/>
    <property type="project" value="InterPro"/>
</dbReference>
<evidence type="ECO:0000256" key="5">
    <source>
        <dbReference type="ARBA" id="ARBA00022763"/>
    </source>
</evidence>
<evidence type="ECO:0000313" key="13">
    <source>
        <dbReference type="Proteomes" id="UP000002200"/>
    </source>
</evidence>
<evidence type="ECO:0000256" key="3">
    <source>
        <dbReference type="ARBA" id="ARBA00021315"/>
    </source>
</evidence>
<evidence type="ECO:0000256" key="6">
    <source>
        <dbReference type="ARBA" id="ARBA00022840"/>
    </source>
</evidence>
<evidence type="ECO:0000256" key="4">
    <source>
        <dbReference type="ARBA" id="ARBA00022741"/>
    </source>
</evidence>
<dbReference type="InterPro" id="IPR004604">
    <property type="entry name" value="DNA_recomb/repair_RecN"/>
</dbReference>
<dbReference type="KEGG" id="twh:TWT_102"/>
<dbReference type="PANTHER" id="PTHR11059:SF0">
    <property type="entry name" value="DNA REPAIR PROTEIN RECN"/>
    <property type="match status" value="1"/>
</dbReference>
<evidence type="ECO:0000256" key="1">
    <source>
        <dbReference type="ARBA" id="ARBA00003618"/>
    </source>
</evidence>
<name>Q83N35_TROWT</name>
<dbReference type="InterPro" id="IPR003395">
    <property type="entry name" value="RecF/RecN/SMC_N"/>
</dbReference>
<dbReference type="GO" id="GO:0043590">
    <property type="term" value="C:bacterial nucleoid"/>
    <property type="evidence" value="ECO:0007669"/>
    <property type="project" value="TreeGrafter"/>
</dbReference>